<evidence type="ECO:0000313" key="2">
    <source>
        <dbReference type="EMBL" id="MDT0631568.1"/>
    </source>
</evidence>
<comment type="caution">
    <text evidence="2">The sequence shown here is derived from an EMBL/GenBank/DDBJ whole genome shotgun (WGS) entry which is preliminary data.</text>
</comment>
<evidence type="ECO:0000313" key="3">
    <source>
        <dbReference type="Proteomes" id="UP001267426"/>
    </source>
</evidence>
<keyword evidence="3" id="KW-1185">Reference proteome</keyword>
<accession>A0ABU3BQL1</accession>
<feature type="transmembrane region" description="Helical" evidence="1">
    <location>
        <begin position="74"/>
        <end position="93"/>
    </location>
</feature>
<evidence type="ECO:0000256" key="1">
    <source>
        <dbReference type="SAM" id="Phobius"/>
    </source>
</evidence>
<keyword evidence="1" id="KW-1133">Transmembrane helix</keyword>
<reference evidence="2 3" key="1">
    <citation type="submission" date="2023-09" db="EMBL/GenBank/DDBJ databases">
        <authorList>
            <person name="Rey-Velasco X."/>
        </authorList>
    </citation>
    <scope>NUCLEOTIDE SEQUENCE [LARGE SCALE GENOMIC DNA]</scope>
    <source>
        <strain evidence="2 3">F394</strain>
    </source>
</reference>
<sequence>MNVRHAHSHLHVLRVGHAGAVRARRPAAARLDGRVTPRAGPVGAATFALALLAYPAFLLFGYAPAEVGGSRLPLGVMAAELNVLAWYVFVAFYRPARRGAPPSPVLRLFDLAVFFLVLATLGAWGLPVLQATGVGGAALKTALTHLFLDAFSEGWFVFGVLGLAAAEAGGTVGRAGRNALG</sequence>
<feature type="transmembrane region" description="Helical" evidence="1">
    <location>
        <begin position="105"/>
        <end position="126"/>
    </location>
</feature>
<proteinExistence type="predicted"/>
<feature type="transmembrane region" description="Helical" evidence="1">
    <location>
        <begin position="39"/>
        <end position="62"/>
    </location>
</feature>
<name>A0ABU3BQL1_9BACT</name>
<organism evidence="2 3">
    <name type="scientific">Rubrivirga litoralis</name>
    <dbReference type="NCBI Taxonomy" id="3075598"/>
    <lineage>
        <taxon>Bacteria</taxon>
        <taxon>Pseudomonadati</taxon>
        <taxon>Rhodothermota</taxon>
        <taxon>Rhodothermia</taxon>
        <taxon>Rhodothermales</taxon>
        <taxon>Rubricoccaceae</taxon>
        <taxon>Rubrivirga</taxon>
    </lineage>
</organism>
<keyword evidence="1" id="KW-0812">Transmembrane</keyword>
<keyword evidence="1" id="KW-0472">Membrane</keyword>
<feature type="transmembrane region" description="Helical" evidence="1">
    <location>
        <begin position="146"/>
        <end position="166"/>
    </location>
</feature>
<gene>
    <name evidence="2" type="ORF">RM540_07370</name>
</gene>
<protein>
    <submittedName>
        <fullName evidence="2">Uncharacterized protein</fullName>
    </submittedName>
</protein>
<dbReference type="EMBL" id="JAVRHT010000014">
    <property type="protein sequence ID" value="MDT0631568.1"/>
    <property type="molecule type" value="Genomic_DNA"/>
</dbReference>
<dbReference type="Proteomes" id="UP001267426">
    <property type="component" value="Unassembled WGS sequence"/>
</dbReference>
<dbReference type="RefSeq" id="WP_311662911.1">
    <property type="nucleotide sequence ID" value="NZ_JAVRHT010000014.1"/>
</dbReference>